<feature type="domain" description="SET" evidence="3">
    <location>
        <begin position="1"/>
        <end position="128"/>
    </location>
</feature>
<dbReference type="PANTHER" id="PTHR46024">
    <property type="entry name" value="HISTONE-LYSINE N-METHYLTRANSFERASE EGGLESS"/>
    <property type="match status" value="1"/>
</dbReference>
<dbReference type="InterPro" id="IPR001214">
    <property type="entry name" value="SET_dom"/>
</dbReference>
<dbReference type="AlphaFoldDB" id="A0A1Y5I6R7"/>
<sequence length="169" mass="18944">MISMVRARLHACFECSKAIVLRTETNILFNSCAGLKKHISHAQFTIDPTSHGNIGRFLNHSCCPNVSTVELLLSDDLQEVSFVLNVFTAVPRVCFMAVRDIEVRPLAFHFTPDHALGNAGEELCIDYVPHIEDASKLQKKINCQCGEAKCRVMRFSSDFCSRLTLFVHS</sequence>
<dbReference type="InterPro" id="IPR051516">
    <property type="entry name" value="SETDB_methyltransferase"/>
</dbReference>
<dbReference type="InterPro" id="IPR046341">
    <property type="entry name" value="SET_dom_sf"/>
</dbReference>
<dbReference type="SUPFAM" id="SSF82199">
    <property type="entry name" value="SET domain"/>
    <property type="match status" value="1"/>
</dbReference>
<evidence type="ECO:0000259" key="3">
    <source>
        <dbReference type="PROSITE" id="PS50280"/>
    </source>
</evidence>
<dbReference type="PANTHER" id="PTHR46024:SF1">
    <property type="entry name" value="HISTONE-LYSINE N-METHYLTRANSFERASE EGGLESS"/>
    <property type="match status" value="1"/>
</dbReference>
<dbReference type="Proteomes" id="UP000195557">
    <property type="component" value="Unassembled WGS sequence"/>
</dbReference>
<keyword evidence="4" id="KW-0808">Transferase</keyword>
<name>A0A1Y5I6R7_OSTTA</name>
<evidence type="ECO:0000256" key="2">
    <source>
        <dbReference type="ARBA" id="ARBA00023242"/>
    </source>
</evidence>
<accession>A0A1Y5I6R7</accession>
<dbReference type="Pfam" id="PF00856">
    <property type="entry name" value="SET"/>
    <property type="match status" value="1"/>
</dbReference>
<dbReference type="EMBL" id="KZ155791">
    <property type="protein sequence ID" value="OUS45238.1"/>
    <property type="molecule type" value="Genomic_DNA"/>
</dbReference>
<evidence type="ECO:0000313" key="4">
    <source>
        <dbReference type="EMBL" id="OUS45238.1"/>
    </source>
</evidence>
<dbReference type="GO" id="GO:0008168">
    <property type="term" value="F:methyltransferase activity"/>
    <property type="evidence" value="ECO:0007669"/>
    <property type="project" value="UniProtKB-KW"/>
</dbReference>
<dbReference type="GO" id="GO:0032259">
    <property type="term" value="P:methylation"/>
    <property type="evidence" value="ECO:0007669"/>
    <property type="project" value="UniProtKB-KW"/>
</dbReference>
<proteinExistence type="predicted"/>
<evidence type="ECO:0000256" key="1">
    <source>
        <dbReference type="ARBA" id="ARBA00004123"/>
    </source>
</evidence>
<dbReference type="Gene3D" id="2.170.270.10">
    <property type="entry name" value="SET domain"/>
    <property type="match status" value="1"/>
</dbReference>
<gene>
    <name evidence="4" type="ORF">BE221DRAFT_77340</name>
</gene>
<dbReference type="GO" id="GO:0005634">
    <property type="term" value="C:nucleus"/>
    <property type="evidence" value="ECO:0007669"/>
    <property type="project" value="UniProtKB-SubCell"/>
</dbReference>
<comment type="subcellular location">
    <subcellularLocation>
        <location evidence="1">Nucleus</location>
    </subcellularLocation>
</comment>
<protein>
    <submittedName>
        <fullName evidence="4">Putative histone-lysine N-methyltransferase</fullName>
    </submittedName>
</protein>
<dbReference type="PROSITE" id="PS50280">
    <property type="entry name" value="SET"/>
    <property type="match status" value="1"/>
</dbReference>
<reference evidence="4" key="1">
    <citation type="submission" date="2017-04" db="EMBL/GenBank/DDBJ databases">
        <title>Population genomics of picophytoplankton unveils novel chromosome hypervariability.</title>
        <authorList>
            <consortium name="DOE Joint Genome Institute"/>
            <person name="Blanc-Mathieu R."/>
            <person name="Krasovec M."/>
            <person name="Hebrard M."/>
            <person name="Yau S."/>
            <person name="Desgranges E."/>
            <person name="Martin J."/>
            <person name="Schackwitz W."/>
            <person name="Kuo A."/>
            <person name="Salin G."/>
            <person name="Donnadieu C."/>
            <person name="Desdevises Y."/>
            <person name="Sanchez-Ferandin S."/>
            <person name="Moreau H."/>
            <person name="Rivals E."/>
            <person name="Grigoriev I.V."/>
            <person name="Grimsley N."/>
            <person name="Eyre-Walker A."/>
            <person name="Piganeau G."/>
        </authorList>
    </citation>
    <scope>NUCLEOTIDE SEQUENCE [LARGE SCALE GENOMIC DNA]</scope>
    <source>
        <strain evidence="4">RCC 1115</strain>
    </source>
</reference>
<keyword evidence="2" id="KW-0539">Nucleus</keyword>
<keyword evidence="4" id="KW-0489">Methyltransferase</keyword>
<organism evidence="4">
    <name type="scientific">Ostreococcus tauri</name>
    <name type="common">Marine green alga</name>
    <dbReference type="NCBI Taxonomy" id="70448"/>
    <lineage>
        <taxon>Eukaryota</taxon>
        <taxon>Viridiplantae</taxon>
        <taxon>Chlorophyta</taxon>
        <taxon>Mamiellophyceae</taxon>
        <taxon>Mamiellales</taxon>
        <taxon>Bathycoccaceae</taxon>
        <taxon>Ostreococcus</taxon>
    </lineage>
</organism>